<gene>
    <name evidence="3" type="ORF">GCM10022287_35360</name>
</gene>
<accession>A0ABP8AAR3</accession>
<keyword evidence="4" id="KW-1185">Reference proteome</keyword>
<name>A0ABP8AAR3_9MICO</name>
<organism evidence="3 4">
    <name type="scientific">Gryllotalpicola koreensis</name>
    <dbReference type="NCBI Taxonomy" id="993086"/>
    <lineage>
        <taxon>Bacteria</taxon>
        <taxon>Bacillati</taxon>
        <taxon>Actinomycetota</taxon>
        <taxon>Actinomycetes</taxon>
        <taxon>Micrococcales</taxon>
        <taxon>Microbacteriaceae</taxon>
        <taxon>Gryllotalpicola</taxon>
    </lineage>
</organism>
<dbReference type="PANTHER" id="PTHR23355:SF30">
    <property type="entry name" value="DIS3-LIKE EXONUCLEASE 1"/>
    <property type="match status" value="1"/>
</dbReference>
<dbReference type="SMART" id="SM00955">
    <property type="entry name" value="RNB"/>
    <property type="match status" value="1"/>
</dbReference>
<reference evidence="4" key="1">
    <citation type="journal article" date="2019" name="Int. J. Syst. Evol. Microbiol.">
        <title>The Global Catalogue of Microorganisms (GCM) 10K type strain sequencing project: providing services to taxonomists for standard genome sequencing and annotation.</title>
        <authorList>
            <consortium name="The Broad Institute Genomics Platform"/>
            <consortium name="The Broad Institute Genome Sequencing Center for Infectious Disease"/>
            <person name="Wu L."/>
            <person name="Ma J."/>
        </authorList>
    </citation>
    <scope>NUCLEOTIDE SEQUENCE [LARGE SCALE GENOMIC DNA]</scope>
    <source>
        <strain evidence="4">JCM 17591</strain>
    </source>
</reference>
<dbReference type="RefSeq" id="WP_344756952.1">
    <property type="nucleotide sequence ID" value="NZ_BAABBW010000006.1"/>
</dbReference>
<dbReference type="InterPro" id="IPR001900">
    <property type="entry name" value="RNase_II/R"/>
</dbReference>
<dbReference type="InterPro" id="IPR040596">
    <property type="entry name" value="RNase_II_C_S1"/>
</dbReference>
<dbReference type="Proteomes" id="UP001501079">
    <property type="component" value="Unassembled WGS sequence"/>
</dbReference>
<dbReference type="InterPro" id="IPR012340">
    <property type="entry name" value="NA-bd_OB-fold"/>
</dbReference>
<dbReference type="EMBL" id="BAABBW010000006">
    <property type="protein sequence ID" value="GAA4180893.1"/>
    <property type="molecule type" value="Genomic_DNA"/>
</dbReference>
<evidence type="ECO:0000259" key="2">
    <source>
        <dbReference type="SMART" id="SM00955"/>
    </source>
</evidence>
<evidence type="ECO:0000256" key="1">
    <source>
        <dbReference type="ARBA" id="ARBA00016366"/>
    </source>
</evidence>
<proteinExistence type="predicted"/>
<dbReference type="PANTHER" id="PTHR23355">
    <property type="entry name" value="RIBONUCLEASE"/>
    <property type="match status" value="1"/>
</dbReference>
<feature type="domain" description="RNB" evidence="2">
    <location>
        <begin position="53"/>
        <end position="370"/>
    </location>
</feature>
<dbReference type="SUPFAM" id="SSF50249">
    <property type="entry name" value="Nucleic acid-binding proteins"/>
    <property type="match status" value="1"/>
</dbReference>
<evidence type="ECO:0000313" key="4">
    <source>
        <dbReference type="Proteomes" id="UP001501079"/>
    </source>
</evidence>
<dbReference type="Pfam" id="PF18614">
    <property type="entry name" value="RNase_II_C_S1"/>
    <property type="match status" value="1"/>
</dbReference>
<dbReference type="Pfam" id="PF00773">
    <property type="entry name" value="RNB"/>
    <property type="match status" value="1"/>
</dbReference>
<dbReference type="InterPro" id="IPR050180">
    <property type="entry name" value="RNR_Ribonuclease"/>
</dbReference>
<sequence>MARRSSRLSASAAQSELAKSLAALRVQLGVPGEYPAAAEEEARQASDAPLGSLPDLTELAFLTIDPAGSTDLDQAMHVRATDAGFEVHYAIADVPFFVTPAGALDAETRRRGQTLYAPDGRIPLHPPVISEGAGSLLPGQRRRAFVWRFSLAPDGTVTATSLTRAIVMSRRQWSYDEAQRALDDGNAPPELAPLPAIGKALIAQEAARGGASLNTPDQEVVLTPQGYGVERRVPLPIEDWNAQLSLLTGMAAARIMLDGGVGILRTMPPADDAAIAAFRARTELLGLPWVPGVEYGAYLRGLDRAQPHALAVLQAAASLFRGAGYEAFDGAPPAQPVQAALAAPYAHVTAPLRRLVDRWGLVICEALTAGNPVPEWVRASLPELPHIMNVTTSLSARLDSGAIDRVEAAVLSGRVGEEFDAVVLAQNHTKTRIQLAEPAVEASVDSIAGNPGDVVRVRLVSTSIATGALVFTPA</sequence>
<evidence type="ECO:0000313" key="3">
    <source>
        <dbReference type="EMBL" id="GAA4180893.1"/>
    </source>
</evidence>
<protein>
    <recommendedName>
        <fullName evidence="1">DIS3-like exonuclease 1</fullName>
    </recommendedName>
</protein>
<comment type="caution">
    <text evidence="3">The sequence shown here is derived from an EMBL/GenBank/DDBJ whole genome shotgun (WGS) entry which is preliminary data.</text>
</comment>